<dbReference type="AlphaFoldDB" id="S0FRR3"/>
<evidence type="ECO:0000256" key="1">
    <source>
        <dbReference type="ARBA" id="ARBA00023122"/>
    </source>
</evidence>
<name>S0FRR3_9BACT</name>
<feature type="domain" description="CBS" evidence="3">
    <location>
        <begin position="61"/>
        <end position="118"/>
    </location>
</feature>
<evidence type="ECO:0000256" key="2">
    <source>
        <dbReference type="PROSITE-ProRule" id="PRU00703"/>
    </source>
</evidence>
<proteinExistence type="predicted"/>
<dbReference type="InterPro" id="IPR046342">
    <property type="entry name" value="CBS_dom_sf"/>
</dbReference>
<dbReference type="CDD" id="cd04586">
    <property type="entry name" value="CBS_pair_BON_assoc"/>
    <property type="match status" value="1"/>
</dbReference>
<evidence type="ECO:0000313" key="4">
    <source>
        <dbReference type="EMBL" id="EMS77405.1"/>
    </source>
</evidence>
<dbReference type="Gene3D" id="3.10.580.10">
    <property type="entry name" value="CBS-domain"/>
    <property type="match status" value="1"/>
</dbReference>
<dbReference type="Pfam" id="PF00571">
    <property type="entry name" value="CBS"/>
    <property type="match status" value="2"/>
</dbReference>
<dbReference type="InterPro" id="IPR051257">
    <property type="entry name" value="Diverse_CBS-Domain"/>
</dbReference>
<dbReference type="OrthoDB" id="9811720at2"/>
<accession>S0FRR3</accession>
<dbReference type="SMART" id="SM00116">
    <property type="entry name" value="CBS"/>
    <property type="match status" value="2"/>
</dbReference>
<keyword evidence="5" id="KW-1185">Reference proteome</keyword>
<dbReference type="InterPro" id="IPR000644">
    <property type="entry name" value="CBS_dom"/>
</dbReference>
<sequence>MKFSTLNECRQTITDEDIVGAMKKIPGYLDITPSDFMEIYGVAYDHALHRLKHAITAEQIMTSQVVTVAETAPLAEVVRLLADHDISGMPVIQPDNTLAGVISEKDFLSKMGGGGSPSFMHVILQCLEKKGCIAADIKKLTAKEIMSSPAVTISGTTPLFEVADIMDRHNINRVPVIDDAGRLAGIVARSDLIQTMC</sequence>
<evidence type="ECO:0000313" key="5">
    <source>
        <dbReference type="Proteomes" id="UP000014216"/>
    </source>
</evidence>
<dbReference type="Proteomes" id="UP000014216">
    <property type="component" value="Unassembled WGS sequence"/>
</dbReference>
<dbReference type="PROSITE" id="PS51371">
    <property type="entry name" value="CBS"/>
    <property type="match status" value="2"/>
</dbReference>
<comment type="caution">
    <text evidence="4">The sequence shown here is derived from an EMBL/GenBank/DDBJ whole genome shotgun (WGS) entry which is preliminary data.</text>
</comment>
<keyword evidence="1 2" id="KW-0129">CBS domain</keyword>
<dbReference type="SUPFAM" id="SSF54631">
    <property type="entry name" value="CBS-domain pair"/>
    <property type="match status" value="1"/>
</dbReference>
<dbReference type="RefSeq" id="WP_006968649.1">
    <property type="nucleotide sequence ID" value="NZ_APJX01000016.1"/>
</dbReference>
<evidence type="ECO:0000259" key="3">
    <source>
        <dbReference type="PROSITE" id="PS51371"/>
    </source>
</evidence>
<dbReference type="PANTHER" id="PTHR43080:SF2">
    <property type="entry name" value="CBS DOMAIN-CONTAINING PROTEIN"/>
    <property type="match status" value="1"/>
</dbReference>
<feature type="domain" description="CBS" evidence="3">
    <location>
        <begin position="146"/>
        <end position="197"/>
    </location>
</feature>
<protein>
    <submittedName>
        <fullName evidence="4">CBS-domain-containing membrane protein</fullName>
    </submittedName>
</protein>
<dbReference type="EMBL" id="APJX01000016">
    <property type="protein sequence ID" value="EMS77405.1"/>
    <property type="molecule type" value="Genomic_DNA"/>
</dbReference>
<reference evidence="4 5" key="1">
    <citation type="journal article" date="2013" name="Genome Announc.">
        <title>Draft Genome Sequence of Desulfotignum phosphitoxidans DSM 13687 Strain FiPS-3.</title>
        <authorList>
            <person name="Poehlein A."/>
            <person name="Daniel R."/>
            <person name="Simeonova D.D."/>
        </authorList>
    </citation>
    <scope>NUCLEOTIDE SEQUENCE [LARGE SCALE GENOMIC DNA]</scope>
    <source>
        <strain evidence="4 5">DSM 13687</strain>
    </source>
</reference>
<dbReference type="PANTHER" id="PTHR43080">
    <property type="entry name" value="CBS DOMAIN-CONTAINING PROTEIN CBSX3, MITOCHONDRIAL"/>
    <property type="match status" value="1"/>
</dbReference>
<organism evidence="4 5">
    <name type="scientific">Desulfotignum phosphitoxidans DSM 13687</name>
    <dbReference type="NCBI Taxonomy" id="1286635"/>
    <lineage>
        <taxon>Bacteria</taxon>
        <taxon>Pseudomonadati</taxon>
        <taxon>Thermodesulfobacteriota</taxon>
        <taxon>Desulfobacteria</taxon>
        <taxon>Desulfobacterales</taxon>
        <taxon>Desulfobacteraceae</taxon>
        <taxon>Desulfotignum</taxon>
    </lineage>
</organism>
<gene>
    <name evidence="4" type="ORF">Dpo_16c00580</name>
</gene>